<dbReference type="InterPro" id="IPR050119">
    <property type="entry name" value="CCR1-9-like"/>
</dbReference>
<evidence type="ECO:0000256" key="6">
    <source>
        <dbReference type="ARBA" id="ARBA00023170"/>
    </source>
</evidence>
<keyword evidence="4" id="KW-0297">G-protein coupled receptor</keyword>
<dbReference type="GO" id="GO:0007204">
    <property type="term" value="P:positive regulation of cytosolic calcium ion concentration"/>
    <property type="evidence" value="ECO:0007669"/>
    <property type="project" value="TreeGrafter"/>
</dbReference>
<dbReference type="GO" id="GO:0006955">
    <property type="term" value="P:immune response"/>
    <property type="evidence" value="ECO:0007669"/>
    <property type="project" value="TreeGrafter"/>
</dbReference>
<proteinExistence type="predicted"/>
<keyword evidence="5 9" id="KW-0472">Membrane</keyword>
<dbReference type="PANTHER" id="PTHR10489">
    <property type="entry name" value="CELL ADHESION MOLECULE"/>
    <property type="match status" value="1"/>
</dbReference>
<evidence type="ECO:0000256" key="3">
    <source>
        <dbReference type="ARBA" id="ARBA00022989"/>
    </source>
</evidence>
<dbReference type="InterPro" id="IPR000276">
    <property type="entry name" value="GPCR_Rhodpsn"/>
</dbReference>
<feature type="domain" description="G-protein coupled receptors family 1 profile" evidence="10">
    <location>
        <begin position="49"/>
        <end position="338"/>
    </location>
</feature>
<feature type="transmembrane region" description="Helical" evidence="9">
    <location>
        <begin position="110"/>
        <end position="131"/>
    </location>
</feature>
<feature type="transmembrane region" description="Helical" evidence="9">
    <location>
        <begin position="152"/>
        <end position="173"/>
    </location>
</feature>
<dbReference type="GO" id="GO:0019957">
    <property type="term" value="F:C-C chemokine binding"/>
    <property type="evidence" value="ECO:0007669"/>
    <property type="project" value="TreeGrafter"/>
</dbReference>
<evidence type="ECO:0000256" key="7">
    <source>
        <dbReference type="ARBA" id="ARBA00023224"/>
    </source>
</evidence>
<feature type="transmembrane region" description="Helical" evidence="9">
    <location>
        <begin position="319"/>
        <end position="340"/>
    </location>
</feature>
<dbReference type="RefSeq" id="XP_013991376.1">
    <property type="nucleotide sequence ID" value="XM_014135901.2"/>
</dbReference>
<dbReference type="Gene3D" id="1.20.1070.10">
    <property type="entry name" value="Rhodopsin 7-helix transmembrane proteins"/>
    <property type="match status" value="1"/>
</dbReference>
<keyword evidence="7" id="KW-0807">Transducer</keyword>
<keyword evidence="2 9" id="KW-0812">Transmembrane</keyword>
<dbReference type="AlphaFoldDB" id="A0A1S3LKF0"/>
<dbReference type="GO" id="GO:0060326">
    <property type="term" value="P:cell chemotaxis"/>
    <property type="evidence" value="ECO:0007669"/>
    <property type="project" value="TreeGrafter"/>
</dbReference>
<keyword evidence="3 9" id="KW-1133">Transmembrane helix</keyword>
<reference evidence="12" key="1">
    <citation type="submission" date="2025-08" db="UniProtKB">
        <authorList>
            <consortium name="RefSeq"/>
        </authorList>
    </citation>
    <scope>IDENTIFICATION</scope>
</reference>
<feature type="compositionally biased region" description="Low complexity" evidence="8">
    <location>
        <begin position="1"/>
        <end position="16"/>
    </location>
</feature>
<protein>
    <submittedName>
        <fullName evidence="12">Galanin receptor type 1 isoform X1</fullName>
    </submittedName>
</protein>
<evidence type="ECO:0000313" key="12">
    <source>
        <dbReference type="RefSeq" id="XP_013991376.1"/>
    </source>
</evidence>
<gene>
    <name evidence="12" type="primary">LOC106567060</name>
</gene>
<comment type="subcellular location">
    <subcellularLocation>
        <location evidence="1">Membrane</location>
    </subcellularLocation>
</comment>
<dbReference type="GeneID" id="106567060"/>
<dbReference type="PRINTS" id="PR00237">
    <property type="entry name" value="GPCRRHODOPSN"/>
</dbReference>
<evidence type="ECO:0000256" key="8">
    <source>
        <dbReference type="SAM" id="MobiDB-lite"/>
    </source>
</evidence>
<dbReference type="GO" id="GO:0009897">
    <property type="term" value="C:external side of plasma membrane"/>
    <property type="evidence" value="ECO:0007669"/>
    <property type="project" value="TreeGrafter"/>
</dbReference>
<accession>A0A1S3LKF0</accession>
<evidence type="ECO:0000256" key="9">
    <source>
        <dbReference type="SAM" id="Phobius"/>
    </source>
</evidence>
<dbReference type="Proteomes" id="UP001652741">
    <property type="component" value="Chromosome ssa13"/>
</dbReference>
<feature type="transmembrane region" description="Helical" evidence="9">
    <location>
        <begin position="193"/>
        <end position="217"/>
    </location>
</feature>
<feature type="transmembrane region" description="Helical" evidence="9">
    <location>
        <begin position="74"/>
        <end position="98"/>
    </location>
</feature>
<feature type="region of interest" description="Disordered" evidence="8">
    <location>
        <begin position="1"/>
        <end position="23"/>
    </location>
</feature>
<evidence type="ECO:0000256" key="4">
    <source>
        <dbReference type="ARBA" id="ARBA00023040"/>
    </source>
</evidence>
<keyword evidence="11" id="KW-1185">Reference proteome</keyword>
<evidence type="ECO:0000259" key="10">
    <source>
        <dbReference type="PROSITE" id="PS50262"/>
    </source>
</evidence>
<keyword evidence="6 12" id="KW-0675">Receptor</keyword>
<dbReference type="PANTHER" id="PTHR10489:SF936">
    <property type="entry name" value="G-PROTEIN COUPLED RECEPTORS FAMILY 1 PROFILE DOMAIN-CONTAINING PROTEIN"/>
    <property type="match status" value="1"/>
</dbReference>
<evidence type="ECO:0000313" key="11">
    <source>
        <dbReference type="Proteomes" id="UP001652741"/>
    </source>
</evidence>
<feature type="transmembrane region" description="Helical" evidence="9">
    <location>
        <begin position="40"/>
        <end position="58"/>
    </location>
</feature>
<evidence type="ECO:0000256" key="2">
    <source>
        <dbReference type="ARBA" id="ARBA00022692"/>
    </source>
</evidence>
<dbReference type="InterPro" id="IPR017452">
    <property type="entry name" value="GPCR_Rhodpsn_7TM"/>
</dbReference>
<evidence type="ECO:0000256" key="1">
    <source>
        <dbReference type="ARBA" id="ARBA00004370"/>
    </source>
</evidence>
<dbReference type="Pfam" id="PF00001">
    <property type="entry name" value="7tm_1"/>
    <property type="match status" value="1"/>
</dbReference>
<dbReference type="GO" id="GO:0019722">
    <property type="term" value="P:calcium-mediated signaling"/>
    <property type="evidence" value="ECO:0007669"/>
    <property type="project" value="TreeGrafter"/>
</dbReference>
<dbReference type="GO" id="GO:0016493">
    <property type="term" value="F:C-C chemokine receptor activity"/>
    <property type="evidence" value="ECO:0007669"/>
    <property type="project" value="TreeGrafter"/>
</dbReference>
<evidence type="ECO:0000256" key="5">
    <source>
        <dbReference type="ARBA" id="ARBA00023136"/>
    </source>
</evidence>
<dbReference type="PROSITE" id="PS50262">
    <property type="entry name" value="G_PROTEIN_RECEP_F1_2"/>
    <property type="match status" value="1"/>
</dbReference>
<dbReference type="KEGG" id="sasa:106567060"/>
<name>A0A1S3LKF0_SALSA</name>
<organism evidence="11 12">
    <name type="scientific">Salmo salar</name>
    <name type="common">Atlantic salmon</name>
    <dbReference type="NCBI Taxonomy" id="8030"/>
    <lineage>
        <taxon>Eukaryota</taxon>
        <taxon>Metazoa</taxon>
        <taxon>Chordata</taxon>
        <taxon>Craniata</taxon>
        <taxon>Vertebrata</taxon>
        <taxon>Euteleostomi</taxon>
        <taxon>Actinopterygii</taxon>
        <taxon>Neopterygii</taxon>
        <taxon>Teleostei</taxon>
        <taxon>Protacanthopterygii</taxon>
        <taxon>Salmoniformes</taxon>
        <taxon>Salmonidae</taxon>
        <taxon>Salmoninae</taxon>
        <taxon>Salmo</taxon>
    </lineage>
</organism>
<dbReference type="OrthoDB" id="5950040at2759"/>
<dbReference type="SUPFAM" id="SSF81321">
    <property type="entry name" value="Family A G protein-coupled receptor-like"/>
    <property type="match status" value="1"/>
</dbReference>
<feature type="transmembrane region" description="Helical" evidence="9">
    <location>
        <begin position="247"/>
        <end position="274"/>
    </location>
</feature>
<sequence length="395" mass="42832">MLLMNSSYGGSLCNSSSGGGQGNGTDGTEMTKLLVPMLDGLILVTGLAGHCLVISILAGRRRRGGKPPHGTDTLLLALSAADLLLLLCLPFHTAAIALGSWPFGSFLCKVVSFLGVACSSASVFTLAALAVTRYLTVVHPAWSFRSRMHSRLKLTVALLWVPAVALAAPQFAFRTVAVSSALHCFAFLGGLSQLVYSTALFLFAFAIPLGVIVMMYAKIYCFLRQMRLLGCAPQLERYQSQVTHTSALLVLVFTLCWLPSYGLMFSLLGATFLFRFFLFINLLNCLFNCCNTVDWIKLLSPSLSLTGVNISGVSSYRSIAIFIRLLASSAAVVNPVLYVFMSNKFRRDLMDLGRERWEGCRGCIAGCTGAFRSRDMVQPFNPVELDTSPLPLPGF</sequence>